<evidence type="ECO:0000313" key="2">
    <source>
        <dbReference type="Proteomes" id="UP001211872"/>
    </source>
</evidence>
<protein>
    <submittedName>
        <fullName evidence="1">DUF5996 family protein</fullName>
    </submittedName>
</protein>
<keyword evidence="2" id="KW-1185">Reference proteome</keyword>
<accession>A0ABY7PRY2</accession>
<reference evidence="1 2" key="1">
    <citation type="journal article" date="2011" name="Int. J. Syst. Evol. Microbiol.">
        <title>Hymenobacter yonginensis sp. nov., isolated from a mesotrophic artificial lake.</title>
        <authorList>
            <person name="Joung Y."/>
            <person name="Cho S.H."/>
            <person name="Kim H."/>
            <person name="Kim S.B."/>
            <person name="Joh K."/>
        </authorList>
    </citation>
    <scope>NUCLEOTIDE SEQUENCE [LARGE SCALE GENOMIC DNA]</scope>
    <source>
        <strain evidence="1 2">KCTC 22745</strain>
    </source>
</reference>
<evidence type="ECO:0000313" key="1">
    <source>
        <dbReference type="EMBL" id="WBO85607.1"/>
    </source>
</evidence>
<dbReference type="EMBL" id="CP115396">
    <property type="protein sequence ID" value="WBO85607.1"/>
    <property type="molecule type" value="Genomic_DNA"/>
</dbReference>
<dbReference type="RefSeq" id="WP_270128236.1">
    <property type="nucleotide sequence ID" value="NZ_CP115396.1"/>
</dbReference>
<sequence>MPTASATSWPALPVAAWADTLATLHLYTQVVGKIRLATTPLVNHFWNVPLYVSARGLTTSAMPYEGRSFQMDFDFLDHQLIIRCSDGAEQRLTLQPRSVAAFYHEVQRMLAELGIKVRIWPVPVEIENPIPFAEDEQHASYDPAAAQRFWRVLTLITPVLEQFRAGFIGKCSPVHFFWGSFDLAVTRFSGRLAPARPGADGITREAYSHEVISHGFWPGGNGQEAAFYAYTAPAPAGFAEAPVQPAAAFYSAELGEFLLPYEAVRTAPDPAAALRGFLDSTYAAGATLAGWDRAALERQS</sequence>
<gene>
    <name evidence="1" type="ORF">O9Z63_05020</name>
</gene>
<dbReference type="Proteomes" id="UP001211872">
    <property type="component" value="Chromosome"/>
</dbReference>
<proteinExistence type="predicted"/>
<dbReference type="InterPro" id="IPR046038">
    <property type="entry name" value="DUF5996"/>
</dbReference>
<name>A0ABY7PRY2_9BACT</name>
<dbReference type="Pfam" id="PF19459">
    <property type="entry name" value="DUF5996"/>
    <property type="match status" value="1"/>
</dbReference>
<organism evidence="1 2">
    <name type="scientific">Hymenobacter yonginensis</name>
    <dbReference type="NCBI Taxonomy" id="748197"/>
    <lineage>
        <taxon>Bacteria</taxon>
        <taxon>Pseudomonadati</taxon>
        <taxon>Bacteroidota</taxon>
        <taxon>Cytophagia</taxon>
        <taxon>Cytophagales</taxon>
        <taxon>Hymenobacteraceae</taxon>
        <taxon>Hymenobacter</taxon>
    </lineage>
</organism>